<dbReference type="GO" id="GO:0000455">
    <property type="term" value="P:enzyme-directed rRNA pseudouridine synthesis"/>
    <property type="evidence" value="ECO:0007669"/>
    <property type="project" value="TreeGrafter"/>
</dbReference>
<organism evidence="3 4">
    <name type="scientific">Candidatus Collierbacteria bacterium GW2011_GWA2_46_26</name>
    <dbReference type="NCBI Taxonomy" id="1618381"/>
    <lineage>
        <taxon>Bacteria</taxon>
        <taxon>Candidatus Collieribacteriota</taxon>
    </lineage>
</organism>
<dbReference type="CDD" id="cd02869">
    <property type="entry name" value="PseudoU_synth_RluA_like"/>
    <property type="match status" value="1"/>
</dbReference>
<feature type="domain" description="Pseudouridine synthase RsuA/RluA-like" evidence="2">
    <location>
        <begin position="54"/>
        <end position="227"/>
    </location>
</feature>
<dbReference type="InterPro" id="IPR006224">
    <property type="entry name" value="PsdUridine_synth_RluA-like_CS"/>
</dbReference>
<sequence length="290" mass="34060">MVQSFRRNDFDRGDIVFNLIFFRIHPQTLEQQPERAGILRVMEIPILYEDEDSLVINKPVGLVVNRADSITGQTVQDWVEEQGWYERTQELQNSRTQDKDSTLYWGRSGVCHRLDKETSGCLLIAKSPEALHYYLKLFKERKLTKSYLALVHGRVEPDMGETVLPLKRSLYDREKWQVHYEGKRAVTGWKVIKRYVFRGHEHWKDALTLLKLDLKTGRTHQIRVHLSFLGWPIFADDKYLNRKFGREDRKCLSHHFLHAASLGFEAYNGKRVVVEAPLPMDCEKFLSSLE</sequence>
<dbReference type="GO" id="GO:0140098">
    <property type="term" value="F:catalytic activity, acting on RNA"/>
    <property type="evidence" value="ECO:0007669"/>
    <property type="project" value="UniProtKB-ARBA"/>
</dbReference>
<dbReference type="Proteomes" id="UP000034794">
    <property type="component" value="Unassembled WGS sequence"/>
</dbReference>
<name>A0A0G1PK26_9BACT</name>
<proteinExistence type="inferred from homology"/>
<evidence type="ECO:0000256" key="1">
    <source>
        <dbReference type="ARBA" id="ARBA00010876"/>
    </source>
</evidence>
<dbReference type="AlphaFoldDB" id="A0A0G1PK26"/>
<dbReference type="Pfam" id="PF00849">
    <property type="entry name" value="PseudoU_synth_2"/>
    <property type="match status" value="1"/>
</dbReference>
<dbReference type="Gene3D" id="3.30.2350.10">
    <property type="entry name" value="Pseudouridine synthase"/>
    <property type="match status" value="1"/>
</dbReference>
<dbReference type="GO" id="GO:0009982">
    <property type="term" value="F:pseudouridine synthase activity"/>
    <property type="evidence" value="ECO:0007669"/>
    <property type="project" value="InterPro"/>
</dbReference>
<dbReference type="InterPro" id="IPR050188">
    <property type="entry name" value="RluA_PseudoU_synthase"/>
</dbReference>
<comment type="similarity">
    <text evidence="1">Belongs to the pseudouridine synthase RluA family.</text>
</comment>
<accession>A0A0G1PK26</accession>
<dbReference type="PANTHER" id="PTHR21600">
    <property type="entry name" value="MITOCHONDRIAL RNA PSEUDOURIDINE SYNTHASE"/>
    <property type="match status" value="1"/>
</dbReference>
<protein>
    <submittedName>
        <fullName evidence="3">Pseudouridine synthase</fullName>
    </submittedName>
</protein>
<comment type="caution">
    <text evidence="3">The sequence shown here is derived from an EMBL/GenBank/DDBJ whole genome shotgun (WGS) entry which is preliminary data.</text>
</comment>
<reference evidence="3 4" key="1">
    <citation type="journal article" date="2015" name="Nature">
        <title>rRNA introns, odd ribosomes, and small enigmatic genomes across a large radiation of phyla.</title>
        <authorList>
            <person name="Brown C.T."/>
            <person name="Hug L.A."/>
            <person name="Thomas B.C."/>
            <person name="Sharon I."/>
            <person name="Castelle C.J."/>
            <person name="Singh A."/>
            <person name="Wilkins M.J."/>
            <person name="Williams K.H."/>
            <person name="Banfield J.F."/>
        </authorList>
    </citation>
    <scope>NUCLEOTIDE SEQUENCE [LARGE SCALE GENOMIC DNA]</scope>
</reference>
<gene>
    <name evidence="3" type="ORF">UX47_C0006G0130</name>
</gene>
<dbReference type="InterPro" id="IPR020103">
    <property type="entry name" value="PsdUridine_synth_cat_dom_sf"/>
</dbReference>
<dbReference type="PATRIC" id="fig|1618381.3.peg.743"/>
<dbReference type="SUPFAM" id="SSF55120">
    <property type="entry name" value="Pseudouridine synthase"/>
    <property type="match status" value="1"/>
</dbReference>
<dbReference type="InterPro" id="IPR006145">
    <property type="entry name" value="PsdUridine_synth_RsuA/RluA"/>
</dbReference>
<dbReference type="GO" id="GO:0003723">
    <property type="term" value="F:RNA binding"/>
    <property type="evidence" value="ECO:0007669"/>
    <property type="project" value="InterPro"/>
</dbReference>
<evidence type="ECO:0000313" key="3">
    <source>
        <dbReference type="EMBL" id="KKU33159.1"/>
    </source>
</evidence>
<evidence type="ECO:0000313" key="4">
    <source>
        <dbReference type="Proteomes" id="UP000034794"/>
    </source>
</evidence>
<dbReference type="EMBL" id="LCMI01000006">
    <property type="protein sequence ID" value="KKU33159.1"/>
    <property type="molecule type" value="Genomic_DNA"/>
</dbReference>
<dbReference type="PANTHER" id="PTHR21600:SF87">
    <property type="entry name" value="RNA PSEUDOURIDYLATE SYNTHASE DOMAIN-CONTAINING PROTEIN 1"/>
    <property type="match status" value="1"/>
</dbReference>
<dbReference type="PROSITE" id="PS01129">
    <property type="entry name" value="PSI_RLU"/>
    <property type="match status" value="1"/>
</dbReference>
<evidence type="ECO:0000259" key="2">
    <source>
        <dbReference type="Pfam" id="PF00849"/>
    </source>
</evidence>